<evidence type="ECO:0000313" key="1">
    <source>
        <dbReference type="EMBL" id="CAG8620685.1"/>
    </source>
</evidence>
<reference evidence="1" key="1">
    <citation type="submission" date="2021-06" db="EMBL/GenBank/DDBJ databases">
        <authorList>
            <person name="Kallberg Y."/>
            <person name="Tangrot J."/>
            <person name="Rosling A."/>
        </authorList>
    </citation>
    <scope>NUCLEOTIDE SEQUENCE</scope>
    <source>
        <strain evidence="1">AZ414A</strain>
    </source>
</reference>
<dbReference type="AlphaFoldDB" id="A0A9N9GPK0"/>
<protein>
    <submittedName>
        <fullName evidence="1">9603_t:CDS:1</fullName>
    </submittedName>
</protein>
<dbReference type="OrthoDB" id="2396931at2759"/>
<evidence type="ECO:0000313" key="2">
    <source>
        <dbReference type="Proteomes" id="UP000789706"/>
    </source>
</evidence>
<keyword evidence="2" id="KW-1185">Reference proteome</keyword>
<dbReference type="Proteomes" id="UP000789706">
    <property type="component" value="Unassembled WGS sequence"/>
</dbReference>
<name>A0A9N9GPK0_9GLOM</name>
<sequence>KDRTLPKPFNIRPGYDFKYVTSYIEYYLAFDEKQYDKLFDNEKLFNNLSIIKQNETLVQWGIRVRVPLQNLLSAGKFNVYH</sequence>
<dbReference type="EMBL" id="CAJVPK010002924">
    <property type="protein sequence ID" value="CAG8620685.1"/>
    <property type="molecule type" value="Genomic_DNA"/>
</dbReference>
<feature type="non-terminal residue" evidence="1">
    <location>
        <position position="1"/>
    </location>
</feature>
<organism evidence="1 2">
    <name type="scientific">Diversispora eburnea</name>
    <dbReference type="NCBI Taxonomy" id="1213867"/>
    <lineage>
        <taxon>Eukaryota</taxon>
        <taxon>Fungi</taxon>
        <taxon>Fungi incertae sedis</taxon>
        <taxon>Mucoromycota</taxon>
        <taxon>Glomeromycotina</taxon>
        <taxon>Glomeromycetes</taxon>
        <taxon>Diversisporales</taxon>
        <taxon>Diversisporaceae</taxon>
        <taxon>Diversispora</taxon>
    </lineage>
</organism>
<accession>A0A9N9GPK0</accession>
<comment type="caution">
    <text evidence="1">The sequence shown here is derived from an EMBL/GenBank/DDBJ whole genome shotgun (WGS) entry which is preliminary data.</text>
</comment>
<gene>
    <name evidence="1" type="ORF">DEBURN_LOCUS10357</name>
</gene>
<proteinExistence type="predicted"/>